<protein>
    <submittedName>
        <fullName evidence="4">DUF1707 domain-containing protein</fullName>
    </submittedName>
</protein>
<evidence type="ECO:0000256" key="1">
    <source>
        <dbReference type="SAM" id="MobiDB-lite"/>
    </source>
</evidence>
<keyword evidence="2" id="KW-0812">Transmembrane</keyword>
<feature type="region of interest" description="Disordered" evidence="1">
    <location>
        <begin position="169"/>
        <end position="198"/>
    </location>
</feature>
<gene>
    <name evidence="4" type="ORF">H5V45_02200</name>
</gene>
<reference evidence="4 5" key="1">
    <citation type="submission" date="2020-08" db="EMBL/GenBank/DDBJ databases">
        <authorList>
            <person name="Seo M.-J."/>
        </authorList>
    </citation>
    <scope>NUCLEOTIDE SEQUENCE [LARGE SCALE GENOMIC DNA]</scope>
    <source>
        <strain evidence="4 5">KIGAM211</strain>
    </source>
</reference>
<keyword evidence="2" id="KW-0472">Membrane</keyword>
<dbReference type="PANTHER" id="PTHR40763">
    <property type="entry name" value="MEMBRANE PROTEIN-RELATED"/>
    <property type="match status" value="1"/>
</dbReference>
<evidence type="ECO:0000313" key="5">
    <source>
        <dbReference type="Proteomes" id="UP000523955"/>
    </source>
</evidence>
<sequence>MEDTGAWADFSHDPRDPAHAGLRAADRDRDAAQHLLTEAYADGRLDRAEFDTRSEQVAAARTLGELPPLLADLVAAPVRGSRLPARTSPAEIQAQAQRAYESDRREAFLGFLGPSLICLVIWLVISWGSFGSSFFWPGFVIAGTGINVVRTLVRRQDIVDEHVRRIEKKQAKDEAKELRARERPDADPAPRDDDGTAS</sequence>
<proteinExistence type="predicted"/>
<dbReference type="Pfam" id="PF08044">
    <property type="entry name" value="DUF1707"/>
    <property type="match status" value="1"/>
</dbReference>
<name>A0A7X0RFJ3_9ACTN</name>
<dbReference type="Proteomes" id="UP000523955">
    <property type="component" value="Unassembled WGS sequence"/>
</dbReference>
<dbReference type="AlphaFoldDB" id="A0A7X0RFJ3"/>
<evidence type="ECO:0000313" key="4">
    <source>
        <dbReference type="EMBL" id="MBB6626123.1"/>
    </source>
</evidence>
<organism evidence="4 5">
    <name type="scientific">Nocardioides luti</name>
    <dbReference type="NCBI Taxonomy" id="2761101"/>
    <lineage>
        <taxon>Bacteria</taxon>
        <taxon>Bacillati</taxon>
        <taxon>Actinomycetota</taxon>
        <taxon>Actinomycetes</taxon>
        <taxon>Propionibacteriales</taxon>
        <taxon>Nocardioidaceae</taxon>
        <taxon>Nocardioides</taxon>
    </lineage>
</organism>
<accession>A0A7X0RFJ3</accession>
<feature type="domain" description="DUF1707" evidence="3">
    <location>
        <begin position="22"/>
        <end position="73"/>
    </location>
</feature>
<dbReference type="EMBL" id="JACKXE010000001">
    <property type="protein sequence ID" value="MBB6626123.1"/>
    <property type="molecule type" value="Genomic_DNA"/>
</dbReference>
<evidence type="ECO:0000256" key="2">
    <source>
        <dbReference type="SAM" id="Phobius"/>
    </source>
</evidence>
<dbReference type="RefSeq" id="WP_185251430.1">
    <property type="nucleotide sequence ID" value="NZ_JACKXE010000001.1"/>
</dbReference>
<comment type="caution">
    <text evidence="4">The sequence shown here is derived from an EMBL/GenBank/DDBJ whole genome shotgun (WGS) entry which is preliminary data.</text>
</comment>
<dbReference type="InterPro" id="IPR012551">
    <property type="entry name" value="DUF1707_SHOCT-like"/>
</dbReference>
<keyword evidence="2" id="KW-1133">Transmembrane helix</keyword>
<evidence type="ECO:0000259" key="3">
    <source>
        <dbReference type="Pfam" id="PF08044"/>
    </source>
</evidence>
<feature type="transmembrane region" description="Helical" evidence="2">
    <location>
        <begin position="134"/>
        <end position="153"/>
    </location>
</feature>
<dbReference type="PANTHER" id="PTHR40763:SF4">
    <property type="entry name" value="DUF1707 DOMAIN-CONTAINING PROTEIN"/>
    <property type="match status" value="1"/>
</dbReference>
<keyword evidence="5" id="KW-1185">Reference proteome</keyword>
<feature type="transmembrane region" description="Helical" evidence="2">
    <location>
        <begin position="107"/>
        <end position="128"/>
    </location>
</feature>